<gene>
    <name evidence="1" type="ORF">HanXRQr2_Chr12g0536451</name>
</gene>
<dbReference type="EMBL" id="MNCJ02000327">
    <property type="protein sequence ID" value="KAF5777501.1"/>
    <property type="molecule type" value="Genomic_DNA"/>
</dbReference>
<dbReference type="Gramene" id="mRNA:HanXRQr2_Chr12g0536451">
    <property type="protein sequence ID" value="CDS:HanXRQr2_Chr12g0536451.1"/>
    <property type="gene ID" value="HanXRQr2_Chr12g0536451"/>
</dbReference>
<dbReference type="AlphaFoldDB" id="A0A9K3MVL0"/>
<keyword evidence="2" id="KW-1185">Reference proteome</keyword>
<comment type="caution">
    <text evidence="1">The sequence shown here is derived from an EMBL/GenBank/DDBJ whole genome shotgun (WGS) entry which is preliminary data.</text>
</comment>
<reference evidence="1" key="1">
    <citation type="journal article" date="2017" name="Nature">
        <title>The sunflower genome provides insights into oil metabolism, flowering and Asterid evolution.</title>
        <authorList>
            <person name="Badouin H."/>
            <person name="Gouzy J."/>
            <person name="Grassa C.J."/>
            <person name="Murat F."/>
            <person name="Staton S.E."/>
            <person name="Cottret L."/>
            <person name="Lelandais-Briere C."/>
            <person name="Owens G.L."/>
            <person name="Carrere S."/>
            <person name="Mayjonade B."/>
            <person name="Legrand L."/>
            <person name="Gill N."/>
            <person name="Kane N.C."/>
            <person name="Bowers J.E."/>
            <person name="Hubner S."/>
            <person name="Bellec A."/>
            <person name="Berard A."/>
            <person name="Berges H."/>
            <person name="Blanchet N."/>
            <person name="Boniface M.C."/>
            <person name="Brunel D."/>
            <person name="Catrice O."/>
            <person name="Chaidir N."/>
            <person name="Claudel C."/>
            <person name="Donnadieu C."/>
            <person name="Faraut T."/>
            <person name="Fievet G."/>
            <person name="Helmstetter N."/>
            <person name="King M."/>
            <person name="Knapp S.J."/>
            <person name="Lai Z."/>
            <person name="Le Paslier M.C."/>
            <person name="Lippi Y."/>
            <person name="Lorenzon L."/>
            <person name="Mandel J.R."/>
            <person name="Marage G."/>
            <person name="Marchand G."/>
            <person name="Marquand E."/>
            <person name="Bret-Mestries E."/>
            <person name="Morien E."/>
            <person name="Nambeesan S."/>
            <person name="Nguyen T."/>
            <person name="Pegot-Espagnet P."/>
            <person name="Pouilly N."/>
            <person name="Raftis F."/>
            <person name="Sallet E."/>
            <person name="Schiex T."/>
            <person name="Thomas J."/>
            <person name="Vandecasteele C."/>
            <person name="Vares D."/>
            <person name="Vear F."/>
            <person name="Vautrin S."/>
            <person name="Crespi M."/>
            <person name="Mangin B."/>
            <person name="Burke J.M."/>
            <person name="Salse J."/>
            <person name="Munos S."/>
            <person name="Vincourt P."/>
            <person name="Rieseberg L.H."/>
            <person name="Langlade N.B."/>
        </authorList>
    </citation>
    <scope>NUCLEOTIDE SEQUENCE</scope>
    <source>
        <tissue evidence="1">Leaves</tissue>
    </source>
</reference>
<name>A0A9K3MVL0_HELAN</name>
<accession>A0A9K3MVL0</accession>
<sequence>MNENYESLIFSLNCYSCFLLISFEFDPLNGLSINRLVHINWYQSGLDPLMDAHEWNESLDRIISRIAEMIDLLKNESRRWATSPIFSTPLPSPAVASPPPTSAPVPTLPPPVSATAPTTSVTPKQAARIALLPPKSAPFTVTKPTTPPTSYPREATFMRDLKISYKASLHPKFRVNNYTPFTKKEKMVNAVTKTLHYEHYVKDYHHEKSSSKEMVTPSFNHYLPFHVNNGILLIVNEALLERLVEKHDWRPPWRFTKTTLNAIERVEWRPPWGHQVLSKFSPCGQGEFEQGGLIRATQVLVKTH</sequence>
<proteinExistence type="predicted"/>
<evidence type="ECO:0000313" key="1">
    <source>
        <dbReference type="EMBL" id="KAF5777501.1"/>
    </source>
</evidence>
<dbReference type="Proteomes" id="UP000215914">
    <property type="component" value="Unassembled WGS sequence"/>
</dbReference>
<evidence type="ECO:0000313" key="2">
    <source>
        <dbReference type="Proteomes" id="UP000215914"/>
    </source>
</evidence>
<protein>
    <submittedName>
        <fullName evidence="1">Uncharacterized protein</fullName>
    </submittedName>
</protein>
<reference evidence="1" key="2">
    <citation type="submission" date="2020-06" db="EMBL/GenBank/DDBJ databases">
        <title>Helianthus annuus Genome sequencing and assembly Release 2.</title>
        <authorList>
            <person name="Gouzy J."/>
            <person name="Langlade N."/>
            <person name="Munos S."/>
        </authorList>
    </citation>
    <scope>NUCLEOTIDE SEQUENCE</scope>
    <source>
        <tissue evidence="1">Leaves</tissue>
    </source>
</reference>
<organism evidence="1 2">
    <name type="scientific">Helianthus annuus</name>
    <name type="common">Common sunflower</name>
    <dbReference type="NCBI Taxonomy" id="4232"/>
    <lineage>
        <taxon>Eukaryota</taxon>
        <taxon>Viridiplantae</taxon>
        <taxon>Streptophyta</taxon>
        <taxon>Embryophyta</taxon>
        <taxon>Tracheophyta</taxon>
        <taxon>Spermatophyta</taxon>
        <taxon>Magnoliopsida</taxon>
        <taxon>eudicotyledons</taxon>
        <taxon>Gunneridae</taxon>
        <taxon>Pentapetalae</taxon>
        <taxon>asterids</taxon>
        <taxon>campanulids</taxon>
        <taxon>Asterales</taxon>
        <taxon>Asteraceae</taxon>
        <taxon>Asteroideae</taxon>
        <taxon>Heliantheae alliance</taxon>
        <taxon>Heliantheae</taxon>
        <taxon>Helianthus</taxon>
    </lineage>
</organism>